<dbReference type="Proteomes" id="UP000703269">
    <property type="component" value="Unassembled WGS sequence"/>
</dbReference>
<evidence type="ECO:0000313" key="2">
    <source>
        <dbReference type="EMBL" id="GJE89710.1"/>
    </source>
</evidence>
<feature type="compositionally biased region" description="Basic and acidic residues" evidence="1">
    <location>
        <begin position="51"/>
        <end position="62"/>
    </location>
</feature>
<protein>
    <submittedName>
        <fullName evidence="2">Uncharacterized protein</fullName>
    </submittedName>
</protein>
<dbReference type="AlphaFoldDB" id="A0A9P3LBZ2"/>
<gene>
    <name evidence="2" type="ORF">PsYK624_058160</name>
</gene>
<keyword evidence="3" id="KW-1185">Reference proteome</keyword>
<name>A0A9P3LBZ2_9APHY</name>
<feature type="compositionally biased region" description="Polar residues" evidence="1">
    <location>
        <begin position="67"/>
        <end position="78"/>
    </location>
</feature>
<evidence type="ECO:0000313" key="3">
    <source>
        <dbReference type="Proteomes" id="UP000703269"/>
    </source>
</evidence>
<dbReference type="OrthoDB" id="10474591at2759"/>
<comment type="caution">
    <text evidence="2">The sequence shown here is derived from an EMBL/GenBank/DDBJ whole genome shotgun (WGS) entry which is preliminary data.</text>
</comment>
<feature type="region of interest" description="Disordered" evidence="1">
    <location>
        <begin position="51"/>
        <end position="143"/>
    </location>
</feature>
<reference evidence="2 3" key="1">
    <citation type="submission" date="2021-08" db="EMBL/GenBank/DDBJ databases">
        <title>Draft Genome Sequence of Phanerochaete sordida strain YK-624.</title>
        <authorList>
            <person name="Mori T."/>
            <person name="Dohra H."/>
            <person name="Suzuki T."/>
            <person name="Kawagishi H."/>
            <person name="Hirai H."/>
        </authorList>
    </citation>
    <scope>NUCLEOTIDE SEQUENCE [LARGE SCALE GENOMIC DNA]</scope>
    <source>
        <strain evidence="2 3">YK-624</strain>
    </source>
</reference>
<sequence length="143" mass="16147">MADKQIKALEKVMAEEVKIDLQQIKRVQKELKAVEKLYKASVKETAKAEKALEKAGKSKIKAEQGLQKAQKQHNNASSDLDKAERHVEEMDKRANLEAQDVQQRHGQVSERFGEFHEHERSRMQQRSEMTLASGGGVAEPQAA</sequence>
<feature type="compositionally biased region" description="Basic and acidic residues" evidence="1">
    <location>
        <begin position="79"/>
        <end position="95"/>
    </location>
</feature>
<dbReference type="EMBL" id="BPQB01000013">
    <property type="protein sequence ID" value="GJE89710.1"/>
    <property type="molecule type" value="Genomic_DNA"/>
</dbReference>
<evidence type="ECO:0000256" key="1">
    <source>
        <dbReference type="SAM" id="MobiDB-lite"/>
    </source>
</evidence>
<organism evidence="2 3">
    <name type="scientific">Phanerochaete sordida</name>
    <dbReference type="NCBI Taxonomy" id="48140"/>
    <lineage>
        <taxon>Eukaryota</taxon>
        <taxon>Fungi</taxon>
        <taxon>Dikarya</taxon>
        <taxon>Basidiomycota</taxon>
        <taxon>Agaricomycotina</taxon>
        <taxon>Agaricomycetes</taxon>
        <taxon>Polyporales</taxon>
        <taxon>Phanerochaetaceae</taxon>
        <taxon>Phanerochaete</taxon>
    </lineage>
</organism>
<feature type="compositionally biased region" description="Basic and acidic residues" evidence="1">
    <location>
        <begin position="107"/>
        <end position="122"/>
    </location>
</feature>
<accession>A0A9P3LBZ2</accession>
<proteinExistence type="predicted"/>